<dbReference type="CDD" id="cd05233">
    <property type="entry name" value="SDR_c"/>
    <property type="match status" value="1"/>
</dbReference>
<dbReference type="InterPro" id="IPR020904">
    <property type="entry name" value="Sc_DH/Rdtase_CS"/>
</dbReference>
<dbReference type="PROSITE" id="PS00061">
    <property type="entry name" value="ADH_SHORT"/>
    <property type="match status" value="1"/>
</dbReference>
<protein>
    <submittedName>
        <fullName evidence="4">3-ketoacyl-ACP reductase</fullName>
    </submittedName>
</protein>
<name>A0A919SZD6_9ACTN</name>
<evidence type="ECO:0000313" key="5">
    <source>
        <dbReference type="Proteomes" id="UP000680865"/>
    </source>
</evidence>
<dbReference type="PRINTS" id="PR00081">
    <property type="entry name" value="GDHRDH"/>
</dbReference>
<reference evidence="4" key="1">
    <citation type="submission" date="2021-03" db="EMBL/GenBank/DDBJ databases">
        <title>Whole genome shotgun sequence of Actinoplanes consettensis NBRC 14913.</title>
        <authorList>
            <person name="Komaki H."/>
            <person name="Tamura T."/>
        </authorList>
    </citation>
    <scope>NUCLEOTIDE SEQUENCE</scope>
    <source>
        <strain evidence="4">NBRC 14913</strain>
    </source>
</reference>
<dbReference type="PANTHER" id="PTHR42760">
    <property type="entry name" value="SHORT-CHAIN DEHYDROGENASES/REDUCTASES FAMILY MEMBER"/>
    <property type="match status" value="1"/>
</dbReference>
<sequence>MGEKILSDKVALVTGGSRGIGAASARRLAALGADVVITYVAQAAKAKTVVEELRSLGVRAEGIQADQADRAQVTAMVDAVAQRFGGIDILVNSAGVFRPGELTDAGRDEQVAINLTGVADTTYRAVRHMREGGRIVNLSSSLASKTFAAGMSDYAATKAAVTAYTRGWAQDFAARGINVNVIECGIIDTDMAMSKDSEGGQFMLQAVIPMHRYAEADEVAGVVAFLAGPDAAYITGSTVRVDGGALA</sequence>
<dbReference type="AlphaFoldDB" id="A0A919SZD6"/>
<evidence type="ECO:0000256" key="1">
    <source>
        <dbReference type="ARBA" id="ARBA00006484"/>
    </source>
</evidence>
<dbReference type="Gene3D" id="3.40.50.720">
    <property type="entry name" value="NAD(P)-binding Rossmann-like Domain"/>
    <property type="match status" value="1"/>
</dbReference>
<comment type="similarity">
    <text evidence="1">Belongs to the short-chain dehydrogenases/reductases (SDR) family.</text>
</comment>
<keyword evidence="5" id="KW-1185">Reference proteome</keyword>
<dbReference type="PANTHER" id="PTHR42760:SF133">
    <property type="entry name" value="3-OXOACYL-[ACYL-CARRIER-PROTEIN] REDUCTASE"/>
    <property type="match status" value="1"/>
</dbReference>
<dbReference type="RefSeq" id="WP_213001565.1">
    <property type="nucleotide sequence ID" value="NZ_BAAATW010000001.1"/>
</dbReference>
<comment type="caution">
    <text evidence="4">The sequence shown here is derived from an EMBL/GenBank/DDBJ whole genome shotgun (WGS) entry which is preliminary data.</text>
</comment>
<evidence type="ECO:0000256" key="2">
    <source>
        <dbReference type="ARBA" id="ARBA00023002"/>
    </source>
</evidence>
<dbReference type="InterPro" id="IPR036291">
    <property type="entry name" value="NAD(P)-bd_dom_sf"/>
</dbReference>
<dbReference type="FunFam" id="3.40.50.720:FF:000084">
    <property type="entry name" value="Short-chain dehydrogenase reductase"/>
    <property type="match status" value="1"/>
</dbReference>
<evidence type="ECO:0000259" key="3">
    <source>
        <dbReference type="SMART" id="SM00822"/>
    </source>
</evidence>
<feature type="domain" description="Ketoreductase" evidence="3">
    <location>
        <begin position="9"/>
        <end position="190"/>
    </location>
</feature>
<dbReference type="InterPro" id="IPR057326">
    <property type="entry name" value="KR_dom"/>
</dbReference>
<dbReference type="SUPFAM" id="SSF51735">
    <property type="entry name" value="NAD(P)-binding Rossmann-fold domains"/>
    <property type="match status" value="1"/>
</dbReference>
<proteinExistence type="inferred from homology"/>
<dbReference type="InterPro" id="IPR002347">
    <property type="entry name" value="SDR_fam"/>
</dbReference>
<organism evidence="4 5">
    <name type="scientific">Winogradskya consettensis</name>
    <dbReference type="NCBI Taxonomy" id="113560"/>
    <lineage>
        <taxon>Bacteria</taxon>
        <taxon>Bacillati</taxon>
        <taxon>Actinomycetota</taxon>
        <taxon>Actinomycetes</taxon>
        <taxon>Micromonosporales</taxon>
        <taxon>Micromonosporaceae</taxon>
        <taxon>Winogradskya</taxon>
    </lineage>
</organism>
<dbReference type="PRINTS" id="PR00080">
    <property type="entry name" value="SDRFAMILY"/>
</dbReference>
<accession>A0A919SZD6</accession>
<keyword evidence="2" id="KW-0560">Oxidoreductase</keyword>
<dbReference type="EMBL" id="BOQP01000043">
    <property type="protein sequence ID" value="GIM80509.1"/>
    <property type="molecule type" value="Genomic_DNA"/>
</dbReference>
<gene>
    <name evidence="4" type="ORF">Aco04nite_71090</name>
</gene>
<evidence type="ECO:0000313" key="4">
    <source>
        <dbReference type="EMBL" id="GIM80509.1"/>
    </source>
</evidence>
<dbReference type="Proteomes" id="UP000680865">
    <property type="component" value="Unassembled WGS sequence"/>
</dbReference>
<dbReference type="Pfam" id="PF13561">
    <property type="entry name" value="adh_short_C2"/>
    <property type="match status" value="1"/>
</dbReference>
<dbReference type="GO" id="GO:0016616">
    <property type="term" value="F:oxidoreductase activity, acting on the CH-OH group of donors, NAD or NADP as acceptor"/>
    <property type="evidence" value="ECO:0007669"/>
    <property type="project" value="UniProtKB-ARBA"/>
</dbReference>
<dbReference type="SMART" id="SM00822">
    <property type="entry name" value="PKS_KR"/>
    <property type="match status" value="1"/>
</dbReference>